<accession>A0A514A1A9</accession>
<name>A0A514A1A9_9CAUD</name>
<sequence length="372" mass="41263">MGLLGRSSTFNGVDVDNPIKKASQSIADAISGFGDQLVNPMTNVSQAETGVALVDENSSSVNASLTNYKSFTLEGIMARSRDLVGGILNNPDLGRVLTWEDGFNVDTDELFRIAAQGLGFSLNGMGDIKRSIGDSFLESLNDMTGGLSSGLYFDDQMKLKIGDGWQMDVADEFLGFVSKMDSDFGKVLNLAGVNAVLNTMVNQAAMNSMYQTYDSFADQYLFYSDYVDALINSLEFILGRGDLESMNKIFEIIEEEGIQKVRAQYPDFIERALANFYFTSDVYPEDYEEMAIMLDKVLVLYGGEDWFYSHTEFGKLVNLAVVSNISEDAKLLLGDFEKYHVLLLGAGIYQDESAYDVFLRQIPNAIDFQMRT</sequence>
<reference evidence="1 2" key="1">
    <citation type="submission" date="2019-04" db="EMBL/GenBank/DDBJ databases">
        <title>Novel bacteriophages capable of disrupting biofilms from clinical strains of Aeromonas hydrophila with intrinsic antibiotic resistance.</title>
        <authorList>
            <person name="Kabwe M."/>
            <person name="Brown T.L."/>
            <person name="Speirs L."/>
            <person name="Ku H."/>
            <person name="Leach M."/>
            <person name="Chan H.T."/>
            <person name="Petrovski S."/>
            <person name="Lock P."/>
            <person name="Tucci J."/>
        </authorList>
    </citation>
    <scope>NUCLEOTIDE SEQUENCE [LARGE SCALE GENOMIC DNA]</scope>
</reference>
<gene>
    <name evidence="1" type="ORF">LAh10_146</name>
</gene>
<dbReference type="Proteomes" id="UP000318420">
    <property type="component" value="Segment"/>
</dbReference>
<protein>
    <submittedName>
        <fullName evidence="1">Uncharacterized protein</fullName>
    </submittedName>
</protein>
<dbReference type="EMBL" id="MK838116">
    <property type="protein sequence ID" value="QDH47069.1"/>
    <property type="molecule type" value="Genomic_DNA"/>
</dbReference>
<proteinExistence type="predicted"/>
<keyword evidence="2" id="KW-1185">Reference proteome</keyword>
<evidence type="ECO:0000313" key="1">
    <source>
        <dbReference type="EMBL" id="QDH47069.1"/>
    </source>
</evidence>
<evidence type="ECO:0000313" key="2">
    <source>
        <dbReference type="Proteomes" id="UP000318420"/>
    </source>
</evidence>
<organism evidence="1 2">
    <name type="scientific">Aeromonas phage LAh10</name>
    <dbReference type="NCBI Taxonomy" id="2591025"/>
    <lineage>
        <taxon>Viruses</taxon>
        <taxon>Duplodnaviria</taxon>
        <taxon>Heunggongvirae</taxon>
        <taxon>Uroviricota</taxon>
        <taxon>Caudoviricetes</taxon>
        <taxon>Chimalliviridae</taxon>
        <taxon>Ludhianavirus</taxon>
        <taxon>Ludhianavirus LAh10</taxon>
    </lineage>
</organism>